<keyword evidence="2" id="KW-1185">Reference proteome</keyword>
<dbReference type="EMBL" id="JAMYWD010000004">
    <property type="protein sequence ID" value="KAJ4974611.1"/>
    <property type="molecule type" value="Genomic_DNA"/>
</dbReference>
<proteinExistence type="predicted"/>
<reference evidence="1" key="1">
    <citation type="journal article" date="2023" name="Plant J.">
        <title>The genome of the king protea, Protea cynaroides.</title>
        <authorList>
            <person name="Chang J."/>
            <person name="Duong T.A."/>
            <person name="Schoeman C."/>
            <person name="Ma X."/>
            <person name="Roodt D."/>
            <person name="Barker N."/>
            <person name="Li Z."/>
            <person name="Van de Peer Y."/>
            <person name="Mizrachi E."/>
        </authorList>
    </citation>
    <scope>NUCLEOTIDE SEQUENCE</scope>
    <source>
        <tissue evidence="1">Young leaves</tissue>
    </source>
</reference>
<dbReference type="AlphaFoldDB" id="A0A9Q0KQQ6"/>
<organism evidence="1 2">
    <name type="scientific">Protea cynaroides</name>
    <dbReference type="NCBI Taxonomy" id="273540"/>
    <lineage>
        <taxon>Eukaryota</taxon>
        <taxon>Viridiplantae</taxon>
        <taxon>Streptophyta</taxon>
        <taxon>Embryophyta</taxon>
        <taxon>Tracheophyta</taxon>
        <taxon>Spermatophyta</taxon>
        <taxon>Magnoliopsida</taxon>
        <taxon>Proteales</taxon>
        <taxon>Proteaceae</taxon>
        <taxon>Protea</taxon>
    </lineage>
</organism>
<evidence type="ECO:0000313" key="1">
    <source>
        <dbReference type="EMBL" id="KAJ4974611.1"/>
    </source>
</evidence>
<accession>A0A9Q0KQQ6</accession>
<sequence length="102" mass="11297">MAFAIVECQCVLSLWLVADYLPRISEGQRCCSCGILTRVVLILFPGLWLSEIMPNSYKVPDIHEPGKVTDLVLQYSNAIPAIDHSSATINGKRDLFEAVCTQ</sequence>
<protein>
    <submittedName>
        <fullName evidence="1">Uncharacterized protein</fullName>
    </submittedName>
</protein>
<comment type="caution">
    <text evidence="1">The sequence shown here is derived from an EMBL/GenBank/DDBJ whole genome shotgun (WGS) entry which is preliminary data.</text>
</comment>
<dbReference type="OrthoDB" id="769821at2759"/>
<name>A0A9Q0KQQ6_9MAGN</name>
<gene>
    <name evidence="1" type="ORF">NE237_007785</name>
</gene>
<evidence type="ECO:0000313" key="2">
    <source>
        <dbReference type="Proteomes" id="UP001141806"/>
    </source>
</evidence>
<dbReference type="Proteomes" id="UP001141806">
    <property type="component" value="Unassembled WGS sequence"/>
</dbReference>